<evidence type="ECO:0000313" key="2">
    <source>
        <dbReference type="Proteomes" id="UP000828390"/>
    </source>
</evidence>
<dbReference type="AlphaFoldDB" id="A0A9D4KB55"/>
<accession>A0A9D4KB55</accession>
<protein>
    <submittedName>
        <fullName evidence="1">Uncharacterized protein</fullName>
    </submittedName>
</protein>
<proteinExistence type="predicted"/>
<reference evidence="1" key="2">
    <citation type="submission" date="2020-11" db="EMBL/GenBank/DDBJ databases">
        <authorList>
            <person name="McCartney M.A."/>
            <person name="Auch B."/>
            <person name="Kono T."/>
            <person name="Mallez S."/>
            <person name="Becker A."/>
            <person name="Gohl D.M."/>
            <person name="Silverstein K.A.T."/>
            <person name="Koren S."/>
            <person name="Bechman K.B."/>
            <person name="Herman A."/>
            <person name="Abrahante J.E."/>
            <person name="Garbe J."/>
        </authorList>
    </citation>
    <scope>NUCLEOTIDE SEQUENCE</scope>
    <source>
        <strain evidence="1">Duluth1</strain>
        <tissue evidence="1">Whole animal</tissue>
    </source>
</reference>
<keyword evidence="2" id="KW-1185">Reference proteome</keyword>
<evidence type="ECO:0000313" key="1">
    <source>
        <dbReference type="EMBL" id="KAH3836127.1"/>
    </source>
</evidence>
<name>A0A9D4KB55_DREPO</name>
<gene>
    <name evidence="1" type="ORF">DPMN_109497</name>
</gene>
<organism evidence="1 2">
    <name type="scientific">Dreissena polymorpha</name>
    <name type="common">Zebra mussel</name>
    <name type="synonym">Mytilus polymorpha</name>
    <dbReference type="NCBI Taxonomy" id="45954"/>
    <lineage>
        <taxon>Eukaryota</taxon>
        <taxon>Metazoa</taxon>
        <taxon>Spiralia</taxon>
        <taxon>Lophotrochozoa</taxon>
        <taxon>Mollusca</taxon>
        <taxon>Bivalvia</taxon>
        <taxon>Autobranchia</taxon>
        <taxon>Heteroconchia</taxon>
        <taxon>Euheterodonta</taxon>
        <taxon>Imparidentia</taxon>
        <taxon>Neoheterodontei</taxon>
        <taxon>Myida</taxon>
        <taxon>Dreissenoidea</taxon>
        <taxon>Dreissenidae</taxon>
        <taxon>Dreissena</taxon>
    </lineage>
</organism>
<dbReference type="Proteomes" id="UP000828390">
    <property type="component" value="Unassembled WGS sequence"/>
</dbReference>
<dbReference type="EMBL" id="JAIWYP010000004">
    <property type="protein sequence ID" value="KAH3836127.1"/>
    <property type="molecule type" value="Genomic_DNA"/>
</dbReference>
<comment type="caution">
    <text evidence="1">The sequence shown here is derived from an EMBL/GenBank/DDBJ whole genome shotgun (WGS) entry which is preliminary data.</text>
</comment>
<reference evidence="1" key="1">
    <citation type="journal article" date="2019" name="bioRxiv">
        <title>The Genome of the Zebra Mussel, Dreissena polymorpha: A Resource for Invasive Species Research.</title>
        <authorList>
            <person name="McCartney M.A."/>
            <person name="Auch B."/>
            <person name="Kono T."/>
            <person name="Mallez S."/>
            <person name="Zhang Y."/>
            <person name="Obille A."/>
            <person name="Becker A."/>
            <person name="Abrahante J.E."/>
            <person name="Garbe J."/>
            <person name="Badalamenti J.P."/>
            <person name="Herman A."/>
            <person name="Mangelson H."/>
            <person name="Liachko I."/>
            <person name="Sullivan S."/>
            <person name="Sone E.D."/>
            <person name="Koren S."/>
            <person name="Silverstein K.A.T."/>
            <person name="Beckman K.B."/>
            <person name="Gohl D.M."/>
        </authorList>
    </citation>
    <scope>NUCLEOTIDE SEQUENCE</scope>
    <source>
        <strain evidence="1">Duluth1</strain>
        <tissue evidence="1">Whole animal</tissue>
    </source>
</reference>
<sequence>MGERRSSTRGPLDKFGRGREPGCLYLYQWHWDRVVIKDFQGSSVAEQTDRKAEINTISPRNLNAAIQLNIPDSEGILCGIDQNISNKDQTQLFKSPVPGAFNKDVKAFDRQTQKYLKLKTKVAESQSLYRWLQNNNVRSLSQTLYSGN</sequence>